<organism evidence="7 8">
    <name type="scientific">Necator americanus</name>
    <name type="common">Human hookworm</name>
    <dbReference type="NCBI Taxonomy" id="51031"/>
    <lineage>
        <taxon>Eukaryota</taxon>
        <taxon>Metazoa</taxon>
        <taxon>Ecdysozoa</taxon>
        <taxon>Nematoda</taxon>
        <taxon>Chromadorea</taxon>
        <taxon>Rhabditida</taxon>
        <taxon>Rhabditina</taxon>
        <taxon>Rhabditomorpha</taxon>
        <taxon>Strongyloidea</taxon>
        <taxon>Ancylostomatidae</taxon>
        <taxon>Bunostominae</taxon>
        <taxon>Necator</taxon>
    </lineage>
</organism>
<feature type="transmembrane region" description="Helical" evidence="6">
    <location>
        <begin position="300"/>
        <end position="323"/>
    </location>
</feature>
<feature type="transmembrane region" description="Helical" evidence="6">
    <location>
        <begin position="123"/>
        <end position="140"/>
    </location>
</feature>
<keyword evidence="5 6" id="KW-0472">Membrane</keyword>
<sequence>MSVAVGLCACGVSSVFFGSMFVPIRKYDAADGMFAQWVMSAAILFIGFLVFCLQGFPGFYPLAMLGGTFWTIGDCNATAIPIISRLGMALGILIWNTTNCLTGWAGGRFGLFGMKPNPPESDILNYGGLLFVIIGGILFSRIRSDSNEEGTEKASIDLVTVKNQESPEKEPLADVEVKTLEKEGNSEQQMVNLQKGKQRIIGFAMALIAGVFYGMTFVPVIYMMDNPEKFPGYPQDGLSYVFSHYFGIFLTATAIFIGYALIKRNRPIVPPFIFLPSFLSGLLWGIAQSSFFIANQHLSQAVTFPIITMLPGCFASAWSILYFHEIKGRRNLTFFAAAMVVTLTGAMLVGLSKAVHL</sequence>
<dbReference type="InterPro" id="IPR012435">
    <property type="entry name" value="TMEM144"/>
</dbReference>
<evidence type="ECO:0008006" key="9">
    <source>
        <dbReference type="Google" id="ProtNLM"/>
    </source>
</evidence>
<evidence type="ECO:0000256" key="3">
    <source>
        <dbReference type="ARBA" id="ARBA00022692"/>
    </source>
</evidence>
<name>W2TQF2_NECAM</name>
<dbReference type="AlphaFoldDB" id="W2TQF2"/>
<feature type="transmembrane region" description="Helical" evidence="6">
    <location>
        <begin position="34"/>
        <end position="56"/>
    </location>
</feature>
<dbReference type="PANTHER" id="PTHR16119">
    <property type="entry name" value="TRANSMEMBRANE PROTEIN 144"/>
    <property type="match status" value="1"/>
</dbReference>
<dbReference type="Proteomes" id="UP000053676">
    <property type="component" value="Unassembled WGS sequence"/>
</dbReference>
<dbReference type="GO" id="GO:0016020">
    <property type="term" value="C:membrane"/>
    <property type="evidence" value="ECO:0007669"/>
    <property type="project" value="UniProtKB-SubCell"/>
</dbReference>
<comment type="similarity">
    <text evidence="2">Belongs to the TMEM144 family.</text>
</comment>
<dbReference type="KEGG" id="nai:NECAME_01692"/>
<keyword evidence="8" id="KW-1185">Reference proteome</keyword>
<evidence type="ECO:0000256" key="2">
    <source>
        <dbReference type="ARBA" id="ARBA00005731"/>
    </source>
</evidence>
<dbReference type="OrthoDB" id="426527at2759"/>
<dbReference type="EMBL" id="KI658066">
    <property type="protein sequence ID" value="ETN83899.1"/>
    <property type="molecule type" value="Genomic_DNA"/>
</dbReference>
<dbReference type="InterPro" id="IPR010651">
    <property type="entry name" value="Sugar_transport"/>
</dbReference>
<dbReference type="PANTHER" id="PTHR16119:SF15">
    <property type="entry name" value="TRANSMEMBRANE PROTEIN 144 HOMOLOG"/>
    <property type="match status" value="1"/>
</dbReference>
<keyword evidence="3 6" id="KW-0812">Transmembrane</keyword>
<gene>
    <name evidence="7" type="ORF">NECAME_01692</name>
</gene>
<comment type="subcellular location">
    <subcellularLocation>
        <location evidence="1">Membrane</location>
        <topology evidence="1">Multi-pass membrane protein</topology>
    </subcellularLocation>
</comment>
<evidence type="ECO:0000313" key="7">
    <source>
        <dbReference type="EMBL" id="ETN83899.1"/>
    </source>
</evidence>
<proteinExistence type="inferred from homology"/>
<evidence type="ECO:0000256" key="6">
    <source>
        <dbReference type="SAM" id="Phobius"/>
    </source>
</evidence>
<evidence type="ECO:0000313" key="8">
    <source>
        <dbReference type="Proteomes" id="UP000053676"/>
    </source>
</evidence>
<evidence type="ECO:0000256" key="4">
    <source>
        <dbReference type="ARBA" id="ARBA00022989"/>
    </source>
</evidence>
<reference evidence="8" key="1">
    <citation type="journal article" date="2014" name="Nat. Genet.">
        <title>Genome of the human hookworm Necator americanus.</title>
        <authorList>
            <person name="Tang Y.T."/>
            <person name="Gao X."/>
            <person name="Rosa B.A."/>
            <person name="Abubucker S."/>
            <person name="Hallsworth-Pepin K."/>
            <person name="Martin J."/>
            <person name="Tyagi R."/>
            <person name="Heizer E."/>
            <person name="Zhang X."/>
            <person name="Bhonagiri-Palsikar V."/>
            <person name="Minx P."/>
            <person name="Warren W.C."/>
            <person name="Wang Q."/>
            <person name="Zhan B."/>
            <person name="Hotez P.J."/>
            <person name="Sternberg P.W."/>
            <person name="Dougall A."/>
            <person name="Gaze S.T."/>
            <person name="Mulvenna J."/>
            <person name="Sotillo J."/>
            <person name="Ranganathan S."/>
            <person name="Rabelo E.M."/>
            <person name="Wilson R.K."/>
            <person name="Felgner P.L."/>
            <person name="Bethony J."/>
            <person name="Hawdon J.M."/>
            <person name="Gasser R.B."/>
            <person name="Loukas A."/>
            <person name="Mitreva M."/>
        </authorList>
    </citation>
    <scope>NUCLEOTIDE SEQUENCE [LARGE SCALE GENOMIC DNA]</scope>
</reference>
<keyword evidence="4 6" id="KW-1133">Transmembrane helix</keyword>
<dbReference type="GO" id="GO:0015144">
    <property type="term" value="F:carbohydrate transmembrane transporter activity"/>
    <property type="evidence" value="ECO:0007669"/>
    <property type="project" value="InterPro"/>
</dbReference>
<evidence type="ECO:0000256" key="5">
    <source>
        <dbReference type="ARBA" id="ARBA00023136"/>
    </source>
</evidence>
<feature type="transmembrane region" description="Helical" evidence="6">
    <location>
        <begin position="274"/>
        <end position="294"/>
    </location>
</feature>
<feature type="transmembrane region" description="Helical" evidence="6">
    <location>
        <begin position="200"/>
        <end position="222"/>
    </location>
</feature>
<dbReference type="OMA" id="EFYPLAM"/>
<protein>
    <recommendedName>
        <fullName evidence="9">Transmembrane protein 144</fullName>
    </recommendedName>
</protein>
<dbReference type="Pfam" id="PF07857">
    <property type="entry name" value="TMEM144"/>
    <property type="match status" value="1"/>
</dbReference>
<dbReference type="SUPFAM" id="SSF103481">
    <property type="entry name" value="Multidrug resistance efflux transporter EmrE"/>
    <property type="match status" value="1"/>
</dbReference>
<dbReference type="InterPro" id="IPR037185">
    <property type="entry name" value="EmrE-like"/>
</dbReference>
<feature type="transmembrane region" description="Helical" evidence="6">
    <location>
        <begin position="242"/>
        <end position="262"/>
    </location>
</feature>
<evidence type="ECO:0000256" key="1">
    <source>
        <dbReference type="ARBA" id="ARBA00004141"/>
    </source>
</evidence>
<accession>W2TQF2</accession>
<feature type="transmembrane region" description="Helical" evidence="6">
    <location>
        <begin position="332"/>
        <end position="351"/>
    </location>
</feature>